<dbReference type="EMBL" id="WVIE01000024">
    <property type="protein sequence ID" value="NDJ19070.1"/>
    <property type="molecule type" value="Genomic_DNA"/>
</dbReference>
<evidence type="ECO:0000313" key="2">
    <source>
        <dbReference type="Proteomes" id="UP000646053"/>
    </source>
</evidence>
<keyword evidence="2" id="KW-1185">Reference proteome</keyword>
<comment type="caution">
    <text evidence="1">The sequence shown here is derived from an EMBL/GenBank/DDBJ whole genome shotgun (WGS) entry which is preliminary data.</text>
</comment>
<organism evidence="1 2">
    <name type="scientific">Myxacorys almedinensis A</name>
    <dbReference type="NCBI Taxonomy" id="2690445"/>
    <lineage>
        <taxon>Bacteria</taxon>
        <taxon>Bacillati</taxon>
        <taxon>Cyanobacteriota</taxon>
        <taxon>Cyanophyceae</taxon>
        <taxon>Leptolyngbyales</taxon>
        <taxon>Leptolyngbyaceae</taxon>
        <taxon>Myxacorys</taxon>
        <taxon>Myxacorys almedinensis</taxon>
    </lineage>
</organism>
<sequence length="72" mass="7948">MIIGLQQVLFELSKAATPKKHGSVEPFLAFTAGWEQESYANNTDFLGFSSLLSGYLANILQVSRLLNSINTR</sequence>
<evidence type="ECO:0000313" key="1">
    <source>
        <dbReference type="EMBL" id="NDJ19070.1"/>
    </source>
</evidence>
<name>A0A8J8CMY4_9CYAN</name>
<proteinExistence type="predicted"/>
<gene>
    <name evidence="1" type="ORF">GS601_17550</name>
</gene>
<dbReference type="AlphaFoldDB" id="A0A8J8CMY4"/>
<protein>
    <submittedName>
        <fullName evidence="1">Uncharacterized protein</fullName>
    </submittedName>
</protein>
<reference evidence="1" key="1">
    <citation type="submission" date="2019-12" db="EMBL/GenBank/DDBJ databases">
        <title>High-Quality draft genome sequences of three cyanobacteria isolated from the limestone walls of the Old Cathedral of Coimbra.</title>
        <authorList>
            <person name="Tiago I."/>
            <person name="Soares F."/>
            <person name="Portugal A."/>
        </authorList>
    </citation>
    <scope>NUCLEOTIDE SEQUENCE</scope>
    <source>
        <strain evidence="1">A</strain>
    </source>
</reference>
<dbReference type="Proteomes" id="UP000646053">
    <property type="component" value="Unassembled WGS sequence"/>
</dbReference>
<dbReference type="RefSeq" id="WP_162424599.1">
    <property type="nucleotide sequence ID" value="NZ_WVIE01000024.1"/>
</dbReference>
<accession>A0A8J8CMY4</accession>